<evidence type="ECO:0000313" key="6">
    <source>
        <dbReference type="Proteomes" id="UP000323653"/>
    </source>
</evidence>
<comment type="subcellular location">
    <subcellularLocation>
        <location evidence="1">Cell outer membrane</location>
    </subcellularLocation>
</comment>
<dbReference type="InterPro" id="IPR036942">
    <property type="entry name" value="Beta-barrel_TonB_sf"/>
</dbReference>
<sequence length="819" mass="91562">MKLLQPIRFWLILSIITISLQVFSQNLPVNAPGIIKGRVLDIKTNLPIPFAALSLTDSVSTPKSLQNDLEGNFTINNLKPGSYTLKISYVGYQNKAITQIAITDTRFEIDLGDILLNANDKLLNEVVVTYQKPVVEMHDDKLVYNISETIAGEGSVAADVLKNVPMVSVDIDGKATIAGRRNTRIFIDGKPSDYSANSIGELLSILPSDALESIEVITDPSSKFDADGDGIINIVMKKGRKVGLTGTLSSRFGTLGNHNAGAFLSSKGKKLSFNANAGYSHALRLSDANSNRTNNVFDTNGAIDTTFFNDQTNNAERITDGVDSRVSITYQPDSAQVLKATLRGSYNDGFSESFSDNLSLTEERIERNLLRQNNTNGNNSYDFVMDADYTLRGKNKQNYTVGINYNRNNYTDLRDFSRFSYRPDGTLRNPEPTLQQNSNNNVGSNLELNLDYDKTFKFLNTRLETGFKINLNNSDENQLAQRFDYDVNEYVVNDALTNAFLFKQNVYASYLTARFRIKKWSIRAGTRAELTNINFIQENMPNADFKPYMSFFPSLAVTRSFSKTMRGGLNYSRRITRPRAFALNPLIDNSDSLNIRFGNINLRPSFTDQYEANITFFGKGWSVSPRISYAISSRIIERIKTPIAGTNGTETTYLNLGNSSSINFNTFANYQIDKTKNMNAGFTVSRVSYESAANSRLNNTGIAVRANAGMSYSFDKSTAMEANLNYIRNVSAQGIVNGYLESQFGFKRNFLKNRMSARVTMVDPFSERNFSSITQGQTFFQESFSLQRTRNFMAALSYRFTKINGGNTKAVIPKKRVNP</sequence>
<dbReference type="Proteomes" id="UP000323653">
    <property type="component" value="Chromosome"/>
</dbReference>
<dbReference type="Gene3D" id="2.40.170.20">
    <property type="entry name" value="TonB-dependent receptor, beta-barrel domain"/>
    <property type="match status" value="1"/>
</dbReference>
<dbReference type="GO" id="GO:0009279">
    <property type="term" value="C:cell outer membrane"/>
    <property type="evidence" value="ECO:0007669"/>
    <property type="project" value="UniProtKB-SubCell"/>
</dbReference>
<dbReference type="SUPFAM" id="SSF49464">
    <property type="entry name" value="Carboxypeptidase regulatory domain-like"/>
    <property type="match status" value="1"/>
</dbReference>
<evidence type="ECO:0000256" key="2">
    <source>
        <dbReference type="ARBA" id="ARBA00023136"/>
    </source>
</evidence>
<dbReference type="InterPro" id="IPR041700">
    <property type="entry name" value="OMP_b-brl_3"/>
</dbReference>
<keyword evidence="3" id="KW-0998">Cell outer membrane</keyword>
<reference evidence="5 6" key="1">
    <citation type="submission" date="2019-08" db="EMBL/GenBank/DDBJ databases">
        <title>Pedobacter sp. nov., isolated from Han river, South Korea.</title>
        <authorList>
            <person name="Lee D.-H."/>
            <person name="Kim Y.-S."/>
            <person name="Hwang E.-M."/>
            <person name="Le Tran T.C."/>
            <person name="Cha C.-J."/>
        </authorList>
    </citation>
    <scope>NUCLEOTIDE SEQUENCE [LARGE SCALE GENOMIC DNA]</scope>
    <source>
        <strain evidence="5 6">CJ43</strain>
    </source>
</reference>
<dbReference type="Gene3D" id="2.170.130.10">
    <property type="entry name" value="TonB-dependent receptor, plug domain"/>
    <property type="match status" value="1"/>
</dbReference>
<proteinExistence type="predicted"/>
<keyword evidence="6" id="KW-1185">Reference proteome</keyword>
<accession>A0A5C0VLU2</accession>
<organism evidence="5 6">
    <name type="scientific">Pedobacter aquae</name>
    <dbReference type="NCBI Taxonomy" id="2605747"/>
    <lineage>
        <taxon>Bacteria</taxon>
        <taxon>Pseudomonadati</taxon>
        <taxon>Bacteroidota</taxon>
        <taxon>Sphingobacteriia</taxon>
        <taxon>Sphingobacteriales</taxon>
        <taxon>Sphingobacteriaceae</taxon>
        <taxon>Pedobacter</taxon>
    </lineage>
</organism>
<dbReference type="Pfam" id="PF13715">
    <property type="entry name" value="CarbopepD_reg_2"/>
    <property type="match status" value="1"/>
</dbReference>
<dbReference type="Pfam" id="PF14905">
    <property type="entry name" value="OMP_b-brl_3"/>
    <property type="match status" value="1"/>
</dbReference>
<evidence type="ECO:0000256" key="3">
    <source>
        <dbReference type="ARBA" id="ARBA00023237"/>
    </source>
</evidence>
<keyword evidence="5" id="KW-0675">Receptor</keyword>
<dbReference type="Gene3D" id="2.60.40.1120">
    <property type="entry name" value="Carboxypeptidase-like, regulatory domain"/>
    <property type="match status" value="1"/>
</dbReference>
<evidence type="ECO:0000259" key="4">
    <source>
        <dbReference type="Pfam" id="PF14905"/>
    </source>
</evidence>
<dbReference type="InterPro" id="IPR037066">
    <property type="entry name" value="Plug_dom_sf"/>
</dbReference>
<protein>
    <submittedName>
        <fullName evidence="5">TonB-dependent receptor</fullName>
    </submittedName>
</protein>
<keyword evidence="2" id="KW-0472">Membrane</keyword>
<feature type="domain" description="Outer membrane protein beta-barrel" evidence="4">
    <location>
        <begin position="394"/>
        <end position="798"/>
    </location>
</feature>
<gene>
    <name evidence="5" type="ORF">FYC62_15135</name>
</gene>
<dbReference type="SUPFAM" id="SSF56935">
    <property type="entry name" value="Porins"/>
    <property type="match status" value="1"/>
</dbReference>
<evidence type="ECO:0000313" key="5">
    <source>
        <dbReference type="EMBL" id="QEK52852.1"/>
    </source>
</evidence>
<dbReference type="KEGG" id="pej:FYC62_15135"/>
<evidence type="ECO:0000256" key="1">
    <source>
        <dbReference type="ARBA" id="ARBA00004442"/>
    </source>
</evidence>
<dbReference type="InterPro" id="IPR008969">
    <property type="entry name" value="CarboxyPept-like_regulatory"/>
</dbReference>
<name>A0A5C0VLU2_9SPHI</name>
<dbReference type="AlphaFoldDB" id="A0A5C0VLU2"/>
<dbReference type="EMBL" id="CP043329">
    <property type="protein sequence ID" value="QEK52852.1"/>
    <property type="molecule type" value="Genomic_DNA"/>
</dbReference>